<dbReference type="Pfam" id="PF13399">
    <property type="entry name" value="LytR_C"/>
    <property type="match status" value="1"/>
</dbReference>
<comment type="caution">
    <text evidence="5">The sequence shown here is derived from an EMBL/GenBank/DDBJ whole genome shotgun (WGS) entry which is preliminary data.</text>
</comment>
<keyword evidence="6" id="KW-1185">Reference proteome</keyword>
<feature type="region of interest" description="Disordered" evidence="2">
    <location>
        <begin position="571"/>
        <end position="613"/>
    </location>
</feature>
<organism evidence="5 6">
    <name type="scientific">Gordonia rubripertincta</name>
    <name type="common">Rhodococcus corallinus</name>
    <dbReference type="NCBI Taxonomy" id="36822"/>
    <lineage>
        <taxon>Bacteria</taxon>
        <taxon>Bacillati</taxon>
        <taxon>Actinomycetota</taxon>
        <taxon>Actinomycetes</taxon>
        <taxon>Mycobacteriales</taxon>
        <taxon>Gordoniaceae</taxon>
        <taxon>Gordonia</taxon>
    </lineage>
</organism>
<sequence>MDRPSSDRPPDERRTGSSGQRRAGGGRHQRSGSDEPQRPPAARRREREQPTEPPPRRTTSPRTRRPLPGDGSAAQRPTRATSERASRRDRGTRPQDADAPRRRGGRGDRAQSGRKAPPPPPTTQPPTGESAPGGRSGRSLTRAAVALVSVAVLVATGFAWNQMTRLENSITKLDGLSLGSGKDGAVDILMVGTDSRTDAQGNPLSEKELAQLHSGDDVGTNTDTILLIRIPNDGSSATAISIPRDSYVDVPGIGKTKINSAYGSSKEERREQLVNDGMDLEQADKESVQAGRDALISTVANLTGVEVDHYAEVGLLGFVLLTNAVGGVEVCLKEPVSEPYSGADFPAGRQTLDGAEALSFVRQRHDLPRGDLDRIVRQQVFMASLAQKVLSAGTLSSPGKLGDLENAVSRSVVIDQSWDILNFVEQLKDLSGGRVQFATIPVVTEQGWSDDGTQSVVEIDPEAVKAFTAGLLGEKDASGQTKFRAGDYTVDVVNTGTVDGLATNVSKVVSTKGYLTGRTGNETNSTTDSQVQTASTDNPGAKAVAEQLGGLPITEDKTLAPNTIRVVLTDSYQGPGSIDDQGPQDSQDAPTSEPAAPPAKTITAGGTGPECVN</sequence>
<dbReference type="RefSeq" id="WP_301573518.1">
    <property type="nucleotide sequence ID" value="NZ_JAPWIE010000007.1"/>
</dbReference>
<feature type="compositionally biased region" description="Basic and acidic residues" evidence="2">
    <location>
        <begin position="81"/>
        <end position="111"/>
    </location>
</feature>
<dbReference type="NCBIfam" id="TIGR00350">
    <property type="entry name" value="lytR_cpsA_psr"/>
    <property type="match status" value="1"/>
</dbReference>
<feature type="region of interest" description="Disordered" evidence="2">
    <location>
        <begin position="515"/>
        <end position="539"/>
    </location>
</feature>
<dbReference type="PANTHER" id="PTHR33392">
    <property type="entry name" value="POLYISOPRENYL-TEICHOIC ACID--PEPTIDOGLYCAN TEICHOIC ACID TRANSFERASE TAGU"/>
    <property type="match status" value="1"/>
</dbReference>
<dbReference type="InterPro" id="IPR050922">
    <property type="entry name" value="LytR/CpsA/Psr_CW_biosynth"/>
</dbReference>
<feature type="domain" description="Cell envelope-related transcriptional attenuator" evidence="3">
    <location>
        <begin position="221"/>
        <end position="390"/>
    </location>
</feature>
<dbReference type="Proteomes" id="UP001067235">
    <property type="component" value="Unassembled WGS sequence"/>
</dbReference>
<dbReference type="Gene3D" id="3.30.70.2390">
    <property type="match status" value="1"/>
</dbReference>
<dbReference type="Gene3D" id="3.40.630.190">
    <property type="entry name" value="LCP protein"/>
    <property type="match status" value="1"/>
</dbReference>
<feature type="domain" description="LytR/CpsA/Psr regulator C-terminal" evidence="4">
    <location>
        <begin position="487"/>
        <end position="572"/>
    </location>
</feature>
<evidence type="ECO:0000259" key="4">
    <source>
        <dbReference type="Pfam" id="PF13399"/>
    </source>
</evidence>
<evidence type="ECO:0000313" key="6">
    <source>
        <dbReference type="Proteomes" id="UP001067235"/>
    </source>
</evidence>
<dbReference type="InterPro" id="IPR004474">
    <property type="entry name" value="LytR_CpsA_psr"/>
</dbReference>
<gene>
    <name evidence="5" type="ORF">O4213_23125</name>
</gene>
<evidence type="ECO:0000259" key="3">
    <source>
        <dbReference type="Pfam" id="PF03816"/>
    </source>
</evidence>
<evidence type="ECO:0000256" key="2">
    <source>
        <dbReference type="SAM" id="MobiDB-lite"/>
    </source>
</evidence>
<protein>
    <submittedName>
        <fullName evidence="5">LCP family protein</fullName>
    </submittedName>
</protein>
<dbReference type="Pfam" id="PF03816">
    <property type="entry name" value="LytR_cpsA_psr"/>
    <property type="match status" value="1"/>
</dbReference>
<feature type="compositionally biased region" description="Polar residues" evidence="2">
    <location>
        <begin position="518"/>
        <end position="538"/>
    </location>
</feature>
<evidence type="ECO:0000313" key="5">
    <source>
        <dbReference type="EMBL" id="MCZ4552901.1"/>
    </source>
</evidence>
<dbReference type="InterPro" id="IPR027381">
    <property type="entry name" value="LytR/CpsA/Psr_C"/>
</dbReference>
<proteinExistence type="inferred from homology"/>
<feature type="region of interest" description="Disordered" evidence="2">
    <location>
        <begin position="1"/>
        <end position="138"/>
    </location>
</feature>
<comment type="similarity">
    <text evidence="1">Belongs to the LytR/CpsA/Psr (LCP) family.</text>
</comment>
<dbReference type="PANTHER" id="PTHR33392:SF6">
    <property type="entry name" value="POLYISOPRENYL-TEICHOIC ACID--PEPTIDOGLYCAN TEICHOIC ACID TRANSFERASE TAGU"/>
    <property type="match status" value="1"/>
</dbReference>
<feature type="compositionally biased region" description="Basic and acidic residues" evidence="2">
    <location>
        <begin position="31"/>
        <end position="50"/>
    </location>
</feature>
<dbReference type="EMBL" id="JAPWIE010000007">
    <property type="protein sequence ID" value="MCZ4552901.1"/>
    <property type="molecule type" value="Genomic_DNA"/>
</dbReference>
<feature type="compositionally biased region" description="Basic and acidic residues" evidence="2">
    <location>
        <begin position="1"/>
        <end position="15"/>
    </location>
</feature>
<evidence type="ECO:0000256" key="1">
    <source>
        <dbReference type="ARBA" id="ARBA00006068"/>
    </source>
</evidence>
<accession>A0ABT4N3C0</accession>
<name>A0ABT4N3C0_GORRU</name>
<reference evidence="5" key="1">
    <citation type="submission" date="2022-12" db="EMBL/GenBank/DDBJ databases">
        <authorList>
            <person name="Krivoruchko A.V."/>
            <person name="Elkin A."/>
        </authorList>
    </citation>
    <scope>NUCLEOTIDE SEQUENCE</scope>
    <source>
        <strain evidence="5">IEGM 1388</strain>
    </source>
</reference>